<evidence type="ECO:0000313" key="7">
    <source>
        <dbReference type="Proteomes" id="UP000435112"/>
    </source>
</evidence>
<evidence type="ECO:0000256" key="1">
    <source>
        <dbReference type="SAM" id="MobiDB-lite"/>
    </source>
</evidence>
<name>A0A6A4AVG2_9STRA</name>
<feature type="region of interest" description="Disordered" evidence="1">
    <location>
        <begin position="1"/>
        <end position="31"/>
    </location>
</feature>
<evidence type="ECO:0000313" key="4">
    <source>
        <dbReference type="EMBL" id="KAE9264496.1"/>
    </source>
</evidence>
<dbReference type="Proteomes" id="UP000435112">
    <property type="component" value="Unassembled WGS sequence"/>
</dbReference>
<evidence type="ECO:0000313" key="6">
    <source>
        <dbReference type="Proteomes" id="UP000434957"/>
    </source>
</evidence>
<evidence type="ECO:0000313" key="5">
    <source>
        <dbReference type="Proteomes" id="UP000429607"/>
    </source>
</evidence>
<dbReference type="Proteomes" id="UP000429607">
    <property type="component" value="Unassembled WGS sequence"/>
</dbReference>
<keyword evidence="6" id="KW-1185">Reference proteome</keyword>
<sequence>MRRAATAASAGLTSATPRVYSRPFDKREPSGRCSVRARCPRSCYLRQRWHLAPSPELRPSAAS</sequence>
<organism evidence="4 6">
    <name type="scientific">Phytophthora rubi</name>
    <dbReference type="NCBI Taxonomy" id="129364"/>
    <lineage>
        <taxon>Eukaryota</taxon>
        <taxon>Sar</taxon>
        <taxon>Stramenopiles</taxon>
        <taxon>Oomycota</taxon>
        <taxon>Peronosporomycetes</taxon>
        <taxon>Peronosporales</taxon>
        <taxon>Peronosporaceae</taxon>
        <taxon>Phytophthora</taxon>
    </lineage>
</organism>
<dbReference type="EMBL" id="QXFV01008605">
    <property type="protein sequence ID" value="KAE8956412.1"/>
    <property type="molecule type" value="Genomic_DNA"/>
</dbReference>
<dbReference type="EMBL" id="QXFT01008373">
    <property type="protein sequence ID" value="KAE9264496.1"/>
    <property type="molecule type" value="Genomic_DNA"/>
</dbReference>
<dbReference type="EMBL" id="QXFU01005295">
    <property type="protein sequence ID" value="KAE8964909.1"/>
    <property type="molecule type" value="Genomic_DNA"/>
</dbReference>
<gene>
    <name evidence="2" type="ORF">PR001_g31744</name>
    <name evidence="3" type="ORF">PR002_g28838</name>
    <name evidence="4" type="ORF">PR003_g32783</name>
</gene>
<comment type="caution">
    <text evidence="4">The sequence shown here is derived from an EMBL/GenBank/DDBJ whole genome shotgun (WGS) entry which is preliminary data.</text>
</comment>
<evidence type="ECO:0000313" key="2">
    <source>
        <dbReference type="EMBL" id="KAE8956412.1"/>
    </source>
</evidence>
<dbReference type="AlphaFoldDB" id="A0A6A4AVG2"/>
<protein>
    <submittedName>
        <fullName evidence="4">Uncharacterized protein</fullName>
    </submittedName>
</protein>
<evidence type="ECO:0000313" key="3">
    <source>
        <dbReference type="EMBL" id="KAE8964909.1"/>
    </source>
</evidence>
<reference evidence="4 6" key="1">
    <citation type="submission" date="2018-08" db="EMBL/GenBank/DDBJ databases">
        <title>Genomic investigation of the strawberry pathogen Phytophthora fragariae indicates pathogenicity is determined by transcriptional variation in three key races.</title>
        <authorList>
            <person name="Adams T.M."/>
            <person name="Armitage A.D."/>
            <person name="Sobczyk M.K."/>
            <person name="Bates H.J."/>
            <person name="Dunwell J.M."/>
            <person name="Nellist C.F."/>
            <person name="Harrison R.J."/>
        </authorList>
    </citation>
    <scope>NUCLEOTIDE SEQUENCE [LARGE SCALE GENOMIC DNA]</scope>
    <source>
        <strain evidence="2 5">SCRP249</strain>
        <strain evidence="3 7">SCRP324</strain>
        <strain evidence="4 6">SCRP333</strain>
    </source>
</reference>
<dbReference type="Proteomes" id="UP000434957">
    <property type="component" value="Unassembled WGS sequence"/>
</dbReference>
<feature type="compositionally biased region" description="Low complexity" evidence="1">
    <location>
        <begin position="1"/>
        <end position="16"/>
    </location>
</feature>
<accession>A0A6A4AVG2</accession>
<proteinExistence type="predicted"/>